<keyword evidence="10" id="KW-1185">Reference proteome</keyword>
<feature type="transmembrane region" description="Helical" evidence="6">
    <location>
        <begin position="307"/>
        <end position="330"/>
    </location>
</feature>
<evidence type="ECO:0000259" key="8">
    <source>
        <dbReference type="Pfam" id="PF13567"/>
    </source>
</evidence>
<dbReference type="GO" id="GO:0005886">
    <property type="term" value="C:plasma membrane"/>
    <property type="evidence" value="ECO:0007669"/>
    <property type="project" value="UniProtKB-SubCell"/>
</dbReference>
<dbReference type="NCBIfam" id="TIGR00360">
    <property type="entry name" value="ComEC_N-term"/>
    <property type="match status" value="1"/>
</dbReference>
<dbReference type="Proteomes" id="UP000471147">
    <property type="component" value="Unassembled WGS sequence"/>
</dbReference>
<evidence type="ECO:0000259" key="7">
    <source>
        <dbReference type="Pfam" id="PF03772"/>
    </source>
</evidence>
<dbReference type="PANTHER" id="PTHR30619">
    <property type="entry name" value="DNA INTERNALIZATION/COMPETENCE PROTEIN COMEC/REC2"/>
    <property type="match status" value="1"/>
</dbReference>
<feature type="domain" description="DUF4131" evidence="8">
    <location>
        <begin position="65"/>
        <end position="211"/>
    </location>
</feature>
<dbReference type="EMBL" id="SDWJ01000001">
    <property type="protein sequence ID" value="MVZ96792.1"/>
    <property type="molecule type" value="Genomic_DNA"/>
</dbReference>
<feature type="transmembrane region" description="Helical" evidence="6">
    <location>
        <begin position="484"/>
        <end position="503"/>
    </location>
</feature>
<evidence type="ECO:0000256" key="3">
    <source>
        <dbReference type="ARBA" id="ARBA00022692"/>
    </source>
</evidence>
<evidence type="ECO:0000313" key="10">
    <source>
        <dbReference type="Proteomes" id="UP000471147"/>
    </source>
</evidence>
<feature type="transmembrane region" description="Helical" evidence="6">
    <location>
        <begin position="89"/>
        <end position="106"/>
    </location>
</feature>
<feature type="transmembrane region" description="Helical" evidence="6">
    <location>
        <begin position="336"/>
        <end position="353"/>
    </location>
</feature>
<dbReference type="InterPro" id="IPR004477">
    <property type="entry name" value="ComEC_N"/>
</dbReference>
<protein>
    <submittedName>
        <fullName evidence="9">ComEC family competence protein</fullName>
    </submittedName>
</protein>
<dbReference type="Pfam" id="PF03772">
    <property type="entry name" value="Competence"/>
    <property type="match status" value="1"/>
</dbReference>
<comment type="caution">
    <text evidence="9">The sequence shown here is derived from an EMBL/GenBank/DDBJ whole genome shotgun (WGS) entry which is preliminary data.</text>
</comment>
<feature type="transmembrane region" description="Helical" evidence="6">
    <location>
        <begin position="63"/>
        <end position="82"/>
    </location>
</feature>
<reference evidence="9 10" key="1">
    <citation type="submission" date="2019-01" db="EMBL/GenBank/DDBJ databases">
        <title>Sphingorhabdus lacus sp.nov., isolated from an oligotrophic freshwater lake.</title>
        <authorList>
            <person name="Park M."/>
        </authorList>
    </citation>
    <scope>NUCLEOTIDE SEQUENCE [LARGE SCALE GENOMIC DNA]</scope>
    <source>
        <strain evidence="9 10">IMCC26285</strain>
    </source>
</reference>
<name>A0A6I4LTN8_9SPHN</name>
<feature type="transmembrane region" description="Helical" evidence="6">
    <location>
        <begin position="274"/>
        <end position="295"/>
    </location>
</feature>
<feature type="transmembrane region" description="Helical" evidence="6">
    <location>
        <begin position="420"/>
        <end position="443"/>
    </location>
</feature>
<feature type="transmembrane region" description="Helical" evidence="6">
    <location>
        <begin position="449"/>
        <end position="472"/>
    </location>
</feature>
<keyword evidence="4 6" id="KW-1133">Transmembrane helix</keyword>
<dbReference type="PANTHER" id="PTHR30619:SF1">
    <property type="entry name" value="RECOMBINATION PROTEIN 2"/>
    <property type="match status" value="1"/>
</dbReference>
<evidence type="ECO:0000256" key="2">
    <source>
        <dbReference type="ARBA" id="ARBA00022475"/>
    </source>
</evidence>
<organism evidence="9 10">
    <name type="scientific">Sphingorhabdus profundilacus</name>
    <dbReference type="NCBI Taxonomy" id="2509718"/>
    <lineage>
        <taxon>Bacteria</taxon>
        <taxon>Pseudomonadati</taxon>
        <taxon>Pseudomonadota</taxon>
        <taxon>Alphaproteobacteria</taxon>
        <taxon>Sphingomonadales</taxon>
        <taxon>Sphingomonadaceae</taxon>
        <taxon>Sphingorhabdus</taxon>
    </lineage>
</organism>
<keyword evidence="2" id="KW-1003">Cell membrane</keyword>
<evidence type="ECO:0000256" key="1">
    <source>
        <dbReference type="ARBA" id="ARBA00004651"/>
    </source>
</evidence>
<dbReference type="Pfam" id="PF13567">
    <property type="entry name" value="DUF4131"/>
    <property type="match status" value="1"/>
</dbReference>
<evidence type="ECO:0000256" key="6">
    <source>
        <dbReference type="SAM" id="Phobius"/>
    </source>
</evidence>
<dbReference type="AlphaFoldDB" id="A0A6I4LTN8"/>
<feature type="transmembrane region" description="Helical" evidence="6">
    <location>
        <begin position="515"/>
        <end position="533"/>
    </location>
</feature>
<comment type="subcellular location">
    <subcellularLocation>
        <location evidence="1">Cell membrane</location>
        <topology evidence="1">Multi-pass membrane protein</topology>
    </subcellularLocation>
</comment>
<evidence type="ECO:0000256" key="5">
    <source>
        <dbReference type="ARBA" id="ARBA00023136"/>
    </source>
</evidence>
<feature type="transmembrane region" description="Helical" evidence="6">
    <location>
        <begin position="358"/>
        <end position="375"/>
    </location>
</feature>
<keyword evidence="3 6" id="KW-0812">Transmembrane</keyword>
<evidence type="ECO:0000313" key="9">
    <source>
        <dbReference type="EMBL" id="MVZ96792.1"/>
    </source>
</evidence>
<gene>
    <name evidence="9" type="ORF">EUU23_03625</name>
</gene>
<proteinExistence type="predicted"/>
<keyword evidence="5 6" id="KW-0472">Membrane</keyword>
<dbReference type="InterPro" id="IPR025405">
    <property type="entry name" value="DUF4131"/>
</dbReference>
<feature type="transmembrane region" description="Helical" evidence="6">
    <location>
        <begin position="40"/>
        <end position="57"/>
    </location>
</feature>
<accession>A0A6I4LTN8</accession>
<feature type="domain" description="ComEC/Rec2-related protein" evidence="7">
    <location>
        <begin position="253"/>
        <end position="535"/>
    </location>
</feature>
<dbReference type="InterPro" id="IPR052159">
    <property type="entry name" value="Competence_DNA_uptake"/>
</dbReference>
<sequence length="720" mass="78212">MIGFFRHYLNKQLPNPVYPIHLADIMAKVEGWLELERHQLPLWLPVTIGTGIGLWQFAGTERLIPYVLIFLSLSVAGASLGLDRRLGRTLFIAGIAFSVGFGAIALKSERVAAPVLGKIWVGPLYGRIAKVEILGARDVVRLELDTKGQQQLPPKIRVNLKPAQYENRKFRVGSIVFLRARLMPPAGPSLPGGYDFARRAWFSQIGATGSAIGPVTIFKQSGNAIFLDDIRTALTGHIIGEMPQGTGEIGAALITGDQGNIDPSDAQAMRDSGMAHLLSISGLHVTAIIGFLFFLCSRVLSIFPAIALRFTVPLLSACFAAMGAVAYTMLAGAEVPTVRSCIAALLVLLAMALGRDALTLRLVAFGACVILLFWPESMAGPSFQLSFAAVATILFLHETRWMKQWAAPREESILFRAGRGLVALILTGIAIELILAPIALFHFHRTGMYSALANVIAIPLTTFIIMPAQALALMTDIAGLGSPFWWVAGQGVAAILVIARYVSTLPGAVTMLPAMPFWAYLAIVWGALIAGLIKSRVRYLGILPILAGFIAMVNAPRPDIVVTGDGQHLALAEPNGEVTLLRSRAGEFARDMLLEKVGTLAEPVAIEQWRGAQCSVDICIISILRDKRRWLILATRTPYPIPAMEMAAACKRVDIVISDRWLPSSCRPKWIKADRKMLEQTGGLAFFLSQQRLITVNDSNAHYPWVKAARAARTQADLPQ</sequence>
<evidence type="ECO:0000256" key="4">
    <source>
        <dbReference type="ARBA" id="ARBA00022989"/>
    </source>
</evidence>